<feature type="compositionally biased region" description="Gly residues" evidence="6">
    <location>
        <begin position="202"/>
        <end position="211"/>
    </location>
</feature>
<dbReference type="RefSeq" id="WP_379899898.1">
    <property type="nucleotide sequence ID" value="NZ_JBHRTR010000024.1"/>
</dbReference>
<evidence type="ECO:0000256" key="5">
    <source>
        <dbReference type="ARBA" id="ARBA00038105"/>
    </source>
</evidence>
<keyword evidence="2 7" id="KW-0812">Transmembrane</keyword>
<dbReference type="EMBL" id="JBHRTR010000024">
    <property type="protein sequence ID" value="MFC3227601.1"/>
    <property type="molecule type" value="Genomic_DNA"/>
</dbReference>
<comment type="similarity">
    <text evidence="5">Belongs to the TIM14 family.</text>
</comment>
<dbReference type="CDD" id="cd06257">
    <property type="entry name" value="DnaJ"/>
    <property type="match status" value="1"/>
</dbReference>
<protein>
    <recommendedName>
        <fullName evidence="8">J domain-containing protein</fullName>
    </recommendedName>
</protein>
<evidence type="ECO:0000256" key="1">
    <source>
        <dbReference type="ARBA" id="ARBA00004167"/>
    </source>
</evidence>
<dbReference type="Gene3D" id="1.10.287.110">
    <property type="entry name" value="DnaJ domain"/>
    <property type="match status" value="1"/>
</dbReference>
<evidence type="ECO:0000313" key="9">
    <source>
        <dbReference type="EMBL" id="MFC3227601.1"/>
    </source>
</evidence>
<evidence type="ECO:0000256" key="7">
    <source>
        <dbReference type="SAM" id="Phobius"/>
    </source>
</evidence>
<dbReference type="PROSITE" id="PS50076">
    <property type="entry name" value="DNAJ_2"/>
    <property type="match status" value="1"/>
</dbReference>
<dbReference type="InterPro" id="IPR036869">
    <property type="entry name" value="J_dom_sf"/>
</dbReference>
<evidence type="ECO:0000259" key="8">
    <source>
        <dbReference type="PROSITE" id="PS50076"/>
    </source>
</evidence>
<name>A0ABV7KZQ7_9PROT</name>
<feature type="compositionally biased region" description="Gly residues" evidence="6">
    <location>
        <begin position="224"/>
        <end position="234"/>
    </location>
</feature>
<feature type="domain" description="J" evidence="8">
    <location>
        <begin position="245"/>
        <end position="296"/>
    </location>
</feature>
<dbReference type="PANTHER" id="PTHR12763">
    <property type="match status" value="1"/>
</dbReference>
<sequence length="296" mass="30315">MAWFILALCLIGALLLAGRVLLTADPKKLAKVIRITGGTLLGAAALALLAFGRPMLAGLLGMGALLAFGKAPGGLGMGGGLFGMLGSLFGGAGQGRPGAGGTWPGAGGAPGSGPRWHDAAGGAGNSSQVQTAWLRMTLEHDTGEMSGTVLQGRFRGRRIEALQADELIVLLRECEVEDPDSVSLLEAYLDRMVGPDWRHMHGGAGDGGGTGNRSEAGDRDRSGSRGGAKGGGADGGRRGRMSPAEAREILNLGTDAGPDEVREAHRRLMKKLHPDHGGSNYLAGKINEAKDVLLGT</sequence>
<reference evidence="10" key="1">
    <citation type="journal article" date="2019" name="Int. J. Syst. Evol. Microbiol.">
        <title>The Global Catalogue of Microorganisms (GCM) 10K type strain sequencing project: providing services to taxonomists for standard genome sequencing and annotation.</title>
        <authorList>
            <consortium name="The Broad Institute Genomics Platform"/>
            <consortium name="The Broad Institute Genome Sequencing Center for Infectious Disease"/>
            <person name="Wu L."/>
            <person name="Ma J."/>
        </authorList>
    </citation>
    <scope>NUCLEOTIDE SEQUENCE [LARGE SCALE GENOMIC DNA]</scope>
    <source>
        <strain evidence="10">KCTC 42964</strain>
    </source>
</reference>
<gene>
    <name evidence="9" type="ORF">ACFOGJ_10185</name>
</gene>
<feature type="transmembrane region" description="Helical" evidence="7">
    <location>
        <begin position="40"/>
        <end position="68"/>
    </location>
</feature>
<comment type="caution">
    <text evidence="9">The sequence shown here is derived from an EMBL/GenBank/DDBJ whole genome shotgun (WGS) entry which is preliminary data.</text>
</comment>
<dbReference type="InterPro" id="IPR001623">
    <property type="entry name" value="DnaJ_domain"/>
</dbReference>
<keyword evidence="3 7" id="KW-1133">Transmembrane helix</keyword>
<keyword evidence="4 7" id="KW-0472">Membrane</keyword>
<proteinExistence type="inferred from homology"/>
<feature type="region of interest" description="Disordered" evidence="6">
    <location>
        <begin position="200"/>
        <end position="241"/>
    </location>
</feature>
<evidence type="ECO:0000313" key="10">
    <source>
        <dbReference type="Proteomes" id="UP001595528"/>
    </source>
</evidence>
<accession>A0ABV7KZQ7</accession>
<evidence type="ECO:0000256" key="3">
    <source>
        <dbReference type="ARBA" id="ARBA00022989"/>
    </source>
</evidence>
<dbReference type="Proteomes" id="UP001595528">
    <property type="component" value="Unassembled WGS sequence"/>
</dbReference>
<comment type="subcellular location">
    <subcellularLocation>
        <location evidence="1">Membrane</location>
        <topology evidence="1">Single-pass membrane protein</topology>
    </subcellularLocation>
</comment>
<dbReference type="PANTHER" id="PTHR12763:SF28">
    <property type="entry name" value="GEO10507P1-RELATED"/>
    <property type="match status" value="1"/>
</dbReference>
<dbReference type="SMART" id="SM00271">
    <property type="entry name" value="DnaJ"/>
    <property type="match status" value="1"/>
</dbReference>
<evidence type="ECO:0000256" key="2">
    <source>
        <dbReference type="ARBA" id="ARBA00022692"/>
    </source>
</evidence>
<evidence type="ECO:0000256" key="6">
    <source>
        <dbReference type="SAM" id="MobiDB-lite"/>
    </source>
</evidence>
<keyword evidence="10" id="KW-1185">Reference proteome</keyword>
<dbReference type="SUPFAM" id="SSF46565">
    <property type="entry name" value="Chaperone J-domain"/>
    <property type="match status" value="1"/>
</dbReference>
<organism evidence="9 10">
    <name type="scientific">Marinibaculum pumilum</name>
    <dbReference type="NCBI Taxonomy" id="1766165"/>
    <lineage>
        <taxon>Bacteria</taxon>
        <taxon>Pseudomonadati</taxon>
        <taxon>Pseudomonadota</taxon>
        <taxon>Alphaproteobacteria</taxon>
        <taxon>Rhodospirillales</taxon>
        <taxon>Rhodospirillaceae</taxon>
        <taxon>Marinibaculum</taxon>
    </lineage>
</organism>
<evidence type="ECO:0000256" key="4">
    <source>
        <dbReference type="ARBA" id="ARBA00023136"/>
    </source>
</evidence>